<name>A0A1X6XPE7_9MICO</name>
<evidence type="ECO:0000256" key="1">
    <source>
        <dbReference type="ARBA" id="ARBA00005254"/>
    </source>
</evidence>
<dbReference type="GO" id="GO:0016853">
    <property type="term" value="F:isomerase activity"/>
    <property type="evidence" value="ECO:0007669"/>
    <property type="project" value="InterPro"/>
</dbReference>
<keyword evidence="3" id="KW-0456">Lyase</keyword>
<dbReference type="SUPFAM" id="SSF52096">
    <property type="entry name" value="ClpP/crotonase"/>
    <property type="match status" value="1"/>
</dbReference>
<dbReference type="CDD" id="cd06558">
    <property type="entry name" value="crotonase-like"/>
    <property type="match status" value="1"/>
</dbReference>
<protein>
    <submittedName>
        <fullName evidence="3">Enoyl-CoA hydratase</fullName>
        <ecNumber evidence="3">4.2.1.17</ecNumber>
    </submittedName>
</protein>
<dbReference type="PROSITE" id="PS00166">
    <property type="entry name" value="ENOYL_COA_HYDRATASE"/>
    <property type="match status" value="1"/>
</dbReference>
<dbReference type="Proteomes" id="UP000196581">
    <property type="component" value="Unassembled WGS sequence"/>
</dbReference>
<evidence type="ECO:0000256" key="2">
    <source>
        <dbReference type="RuleBase" id="RU003707"/>
    </source>
</evidence>
<dbReference type="Pfam" id="PF00378">
    <property type="entry name" value="ECH_1"/>
    <property type="match status" value="1"/>
</dbReference>
<gene>
    <name evidence="3" type="ORF">FM105_13875</name>
</gene>
<dbReference type="RefSeq" id="WP_087009156.1">
    <property type="nucleotide sequence ID" value="NZ_FWFF01000020.1"/>
</dbReference>
<keyword evidence="4" id="KW-1185">Reference proteome</keyword>
<dbReference type="EMBL" id="FWFF01000020">
    <property type="protein sequence ID" value="SLN00960.1"/>
    <property type="molecule type" value="Genomic_DNA"/>
</dbReference>
<dbReference type="PANTHER" id="PTHR43149">
    <property type="entry name" value="ENOYL-COA HYDRATASE"/>
    <property type="match status" value="1"/>
</dbReference>
<dbReference type="InterPro" id="IPR045002">
    <property type="entry name" value="Ech1-like"/>
</dbReference>
<dbReference type="InterPro" id="IPR018376">
    <property type="entry name" value="Enoyl-CoA_hyd/isom_CS"/>
</dbReference>
<evidence type="ECO:0000313" key="3">
    <source>
        <dbReference type="EMBL" id="SLN00960.1"/>
    </source>
</evidence>
<dbReference type="InterPro" id="IPR029045">
    <property type="entry name" value="ClpP/crotonase-like_dom_sf"/>
</dbReference>
<dbReference type="InterPro" id="IPR001753">
    <property type="entry name" value="Enoyl-CoA_hydra/iso"/>
</dbReference>
<evidence type="ECO:0000313" key="4">
    <source>
        <dbReference type="Proteomes" id="UP000196581"/>
    </source>
</evidence>
<comment type="similarity">
    <text evidence="1 2">Belongs to the enoyl-CoA hydratase/isomerase family.</text>
</comment>
<dbReference type="PANTHER" id="PTHR43149:SF1">
    <property type="entry name" value="DELTA(3,5)-DELTA(2,4)-DIENOYL-COA ISOMERASE, MITOCHONDRIAL"/>
    <property type="match status" value="1"/>
</dbReference>
<accession>A0A1X6XPE7</accession>
<organism evidence="3 4">
    <name type="scientific">Brevibacterium yomogidense</name>
    <dbReference type="NCBI Taxonomy" id="946573"/>
    <lineage>
        <taxon>Bacteria</taxon>
        <taxon>Bacillati</taxon>
        <taxon>Actinomycetota</taxon>
        <taxon>Actinomycetes</taxon>
        <taxon>Micrococcales</taxon>
        <taxon>Brevibacteriaceae</taxon>
        <taxon>Brevibacterium</taxon>
    </lineage>
</organism>
<dbReference type="EC" id="4.2.1.17" evidence="3"/>
<proteinExistence type="inferred from homology"/>
<dbReference type="GO" id="GO:0004300">
    <property type="term" value="F:enoyl-CoA hydratase activity"/>
    <property type="evidence" value="ECO:0007669"/>
    <property type="project" value="UniProtKB-EC"/>
</dbReference>
<dbReference type="AlphaFoldDB" id="A0A1X6XPE7"/>
<dbReference type="Gene3D" id="3.90.226.10">
    <property type="entry name" value="2-enoyl-CoA Hydratase, Chain A, domain 1"/>
    <property type="match status" value="1"/>
</dbReference>
<reference evidence="4" key="1">
    <citation type="submission" date="2017-02" db="EMBL/GenBank/DDBJ databases">
        <authorList>
            <person name="Dridi B."/>
        </authorList>
    </citation>
    <scope>NUCLEOTIDE SEQUENCE [LARGE SCALE GENOMIC DNA]</scope>
    <source>
        <strain evidence="4">B Co 03.10</strain>
    </source>
</reference>
<sequence>MSDTVVPAPDSSAAMPLGTVRVERYGPVAHVVLDRPDSLNSITPDMFYDLLDAGRGLMADEGVSAIVMRGEGRAFCAGLDMGQFKRILEGTMAGTPIDMPGASAALAQQAVEVWSLVPVPVIAAIHGPALGGGFQFALGADIRISTPDASLSAMEIAWGIIPDMMGTQLLPRLIGPSRAKQLIFTAETITGERALEWGIVDELAEDSLGRAHEFAVEIADKSRSALVWSKKLIDMADTASLEEGLAAEQQALSELRGTDEQKLAVQKRMEVLAARKAAKQG</sequence>